<feature type="non-terminal residue" evidence="1">
    <location>
        <position position="1"/>
    </location>
</feature>
<name>A0AAN7CEJ0_9PEZI</name>
<dbReference type="EMBL" id="MU860053">
    <property type="protein sequence ID" value="KAK4239862.1"/>
    <property type="molecule type" value="Genomic_DNA"/>
</dbReference>
<protein>
    <submittedName>
        <fullName evidence="1">Uncharacterized protein</fullName>
    </submittedName>
</protein>
<sequence length="223" mass="25544">IWLRVELPEYGCGSRGCVALPREQIPDADKTFTVAVWDLVGVLDRCQREWEKHGNGGLTLELSVHSPSDSRHYCKELRVREADTAWSVIPRSERYRAFQQSNDGHGWENRRLSRPWHAGELQRVSCDFGGPAFDPYGLIEIPSGRPVPEVTLVTSLVIRRQFYHLFSERNLSAIKAFLPNLAEFRYEPPVEEFLLPNNAEWVKAMVVGSNGLKSLSVFQDRHR</sequence>
<comment type="caution">
    <text evidence="1">The sequence shown here is derived from an EMBL/GenBank/DDBJ whole genome shotgun (WGS) entry which is preliminary data.</text>
</comment>
<proteinExistence type="predicted"/>
<reference evidence="1" key="1">
    <citation type="journal article" date="2023" name="Mol. Phylogenet. Evol.">
        <title>Genome-scale phylogeny and comparative genomics of the fungal order Sordariales.</title>
        <authorList>
            <person name="Hensen N."/>
            <person name="Bonometti L."/>
            <person name="Westerberg I."/>
            <person name="Brannstrom I.O."/>
            <person name="Guillou S."/>
            <person name="Cros-Aarteil S."/>
            <person name="Calhoun S."/>
            <person name="Haridas S."/>
            <person name="Kuo A."/>
            <person name="Mondo S."/>
            <person name="Pangilinan J."/>
            <person name="Riley R."/>
            <person name="LaButti K."/>
            <person name="Andreopoulos B."/>
            <person name="Lipzen A."/>
            <person name="Chen C."/>
            <person name="Yan M."/>
            <person name="Daum C."/>
            <person name="Ng V."/>
            <person name="Clum A."/>
            <person name="Steindorff A."/>
            <person name="Ohm R.A."/>
            <person name="Martin F."/>
            <person name="Silar P."/>
            <person name="Natvig D.O."/>
            <person name="Lalanne C."/>
            <person name="Gautier V."/>
            <person name="Ament-Velasquez S.L."/>
            <person name="Kruys A."/>
            <person name="Hutchinson M.I."/>
            <person name="Powell A.J."/>
            <person name="Barry K."/>
            <person name="Miller A.N."/>
            <person name="Grigoriev I.V."/>
            <person name="Debuchy R."/>
            <person name="Gladieux P."/>
            <person name="Hiltunen Thoren M."/>
            <person name="Johannesson H."/>
        </authorList>
    </citation>
    <scope>NUCLEOTIDE SEQUENCE</scope>
    <source>
        <strain evidence="1">CBS 532.94</strain>
    </source>
</reference>
<evidence type="ECO:0000313" key="1">
    <source>
        <dbReference type="EMBL" id="KAK4239862.1"/>
    </source>
</evidence>
<evidence type="ECO:0000313" key="2">
    <source>
        <dbReference type="Proteomes" id="UP001303760"/>
    </source>
</evidence>
<dbReference type="Proteomes" id="UP001303760">
    <property type="component" value="Unassembled WGS sequence"/>
</dbReference>
<gene>
    <name evidence="1" type="ORF">C8A03DRAFT_13793</name>
</gene>
<accession>A0AAN7CEJ0</accession>
<organism evidence="1 2">
    <name type="scientific">Achaetomium macrosporum</name>
    <dbReference type="NCBI Taxonomy" id="79813"/>
    <lineage>
        <taxon>Eukaryota</taxon>
        <taxon>Fungi</taxon>
        <taxon>Dikarya</taxon>
        <taxon>Ascomycota</taxon>
        <taxon>Pezizomycotina</taxon>
        <taxon>Sordariomycetes</taxon>
        <taxon>Sordariomycetidae</taxon>
        <taxon>Sordariales</taxon>
        <taxon>Chaetomiaceae</taxon>
        <taxon>Achaetomium</taxon>
    </lineage>
</organism>
<reference evidence="1" key="2">
    <citation type="submission" date="2023-05" db="EMBL/GenBank/DDBJ databases">
        <authorList>
            <consortium name="Lawrence Berkeley National Laboratory"/>
            <person name="Steindorff A."/>
            <person name="Hensen N."/>
            <person name="Bonometti L."/>
            <person name="Westerberg I."/>
            <person name="Brannstrom I.O."/>
            <person name="Guillou S."/>
            <person name="Cros-Aarteil S."/>
            <person name="Calhoun S."/>
            <person name="Haridas S."/>
            <person name="Kuo A."/>
            <person name="Mondo S."/>
            <person name="Pangilinan J."/>
            <person name="Riley R."/>
            <person name="Labutti K."/>
            <person name="Andreopoulos B."/>
            <person name="Lipzen A."/>
            <person name="Chen C."/>
            <person name="Yanf M."/>
            <person name="Daum C."/>
            <person name="Ng V."/>
            <person name="Clum A."/>
            <person name="Ohm R."/>
            <person name="Martin F."/>
            <person name="Silar P."/>
            <person name="Natvig D."/>
            <person name="Lalanne C."/>
            <person name="Gautier V."/>
            <person name="Ament-Velasquez S.L."/>
            <person name="Kruys A."/>
            <person name="Hutchinson M.I."/>
            <person name="Powell A.J."/>
            <person name="Barry K."/>
            <person name="Miller A.N."/>
            <person name="Grigoriev I.V."/>
            <person name="Debuchy R."/>
            <person name="Gladieux P."/>
            <person name="Thoren M.H."/>
            <person name="Johannesson H."/>
        </authorList>
    </citation>
    <scope>NUCLEOTIDE SEQUENCE</scope>
    <source>
        <strain evidence="1">CBS 532.94</strain>
    </source>
</reference>
<dbReference type="AlphaFoldDB" id="A0AAN7CEJ0"/>
<keyword evidence="2" id="KW-1185">Reference proteome</keyword>